<dbReference type="RefSeq" id="WP_058244301.1">
    <property type="nucleotide sequence ID" value="NZ_CYSB01000040.1"/>
</dbReference>
<keyword evidence="5" id="KW-0410">Iron transport</keyword>
<dbReference type="PANTHER" id="PTHR42771:SF3">
    <property type="entry name" value="PETROBACTIN IMPORT ATP-BINDING PROTEIN YCLP"/>
    <property type="match status" value="1"/>
</dbReference>
<dbReference type="PANTHER" id="PTHR42771">
    <property type="entry name" value="IRON(3+)-HYDROXAMATE IMPORT ATP-BINDING PROTEIN FHUC"/>
    <property type="match status" value="1"/>
</dbReference>
<dbReference type="AlphaFoldDB" id="A0A0P1FW65"/>
<keyword evidence="14" id="KW-1185">Reference proteome</keyword>
<keyword evidence="7 13" id="KW-0067">ATP-binding</keyword>
<evidence type="ECO:0000256" key="5">
    <source>
        <dbReference type="ARBA" id="ARBA00022496"/>
    </source>
</evidence>
<dbReference type="InterPro" id="IPR003439">
    <property type="entry name" value="ABC_transporter-like_ATP-bd"/>
</dbReference>
<dbReference type="PROSITE" id="PS50893">
    <property type="entry name" value="ABC_TRANSPORTER_2"/>
    <property type="match status" value="1"/>
</dbReference>
<proteinExistence type="inferred from homology"/>
<evidence type="ECO:0000259" key="11">
    <source>
        <dbReference type="PROSITE" id="PS50893"/>
    </source>
</evidence>
<dbReference type="FunFam" id="3.40.50.300:FF:000134">
    <property type="entry name" value="Iron-enterobactin ABC transporter ATP-binding protein"/>
    <property type="match status" value="1"/>
</dbReference>
<evidence type="ECO:0000313" key="15">
    <source>
        <dbReference type="Proteomes" id="UP000051887"/>
    </source>
</evidence>
<comment type="similarity">
    <text evidence="2">Belongs to the ABC transporter superfamily.</text>
</comment>
<evidence type="ECO:0000256" key="8">
    <source>
        <dbReference type="ARBA" id="ARBA00023004"/>
    </source>
</evidence>
<protein>
    <submittedName>
        <fullName evidence="12 13">Siderophore transport system ATP-binding protein YusV</fullName>
    </submittedName>
</protein>
<evidence type="ECO:0000313" key="12">
    <source>
        <dbReference type="EMBL" id="CUH69749.1"/>
    </source>
</evidence>
<reference evidence="12 14" key="2">
    <citation type="submission" date="2015-09" db="EMBL/GenBank/DDBJ databases">
        <authorList>
            <person name="Rodrigo-Torres L."/>
            <person name="Arahal D.R."/>
        </authorList>
    </citation>
    <scope>NUCLEOTIDE SEQUENCE [LARGE SCALE GENOMIC DNA]</scope>
    <source>
        <strain evidence="12 14">CECT 5118</strain>
    </source>
</reference>
<name>A0A0P1FW65_9RHOB</name>
<gene>
    <name evidence="13" type="primary">yusV</name>
    <name evidence="12" type="ORF">TL5118_03719</name>
    <name evidence="13" type="ORF">TL5120_02960</name>
</gene>
<dbReference type="SUPFAM" id="SSF52540">
    <property type="entry name" value="P-loop containing nucleoside triphosphate hydrolases"/>
    <property type="match status" value="1"/>
</dbReference>
<dbReference type="InterPro" id="IPR027417">
    <property type="entry name" value="P-loop_NTPase"/>
</dbReference>
<dbReference type="EMBL" id="CYSB01000040">
    <property type="protein sequence ID" value="CUH69749.1"/>
    <property type="molecule type" value="Genomic_DNA"/>
</dbReference>
<dbReference type="GO" id="GO:0005886">
    <property type="term" value="C:plasma membrane"/>
    <property type="evidence" value="ECO:0007669"/>
    <property type="project" value="UniProtKB-SubCell"/>
</dbReference>
<dbReference type="InterPro" id="IPR051535">
    <property type="entry name" value="Siderophore_ABC-ATPase"/>
</dbReference>
<comment type="subcellular location">
    <subcellularLocation>
        <location evidence="1">Cell membrane</location>
        <topology evidence="1">Peripheral membrane protein</topology>
    </subcellularLocation>
</comment>
<evidence type="ECO:0000256" key="10">
    <source>
        <dbReference type="ARBA" id="ARBA00023136"/>
    </source>
</evidence>
<evidence type="ECO:0000313" key="14">
    <source>
        <dbReference type="Proteomes" id="UP000051086"/>
    </source>
</evidence>
<evidence type="ECO:0000256" key="4">
    <source>
        <dbReference type="ARBA" id="ARBA00022475"/>
    </source>
</evidence>
<evidence type="ECO:0000256" key="9">
    <source>
        <dbReference type="ARBA" id="ARBA00023065"/>
    </source>
</evidence>
<keyword evidence="3" id="KW-0813">Transport</keyword>
<dbReference type="Proteomes" id="UP000051086">
    <property type="component" value="Unassembled WGS sequence"/>
</dbReference>
<dbReference type="OrthoDB" id="9805601at2"/>
<evidence type="ECO:0000313" key="13">
    <source>
        <dbReference type="EMBL" id="CUH73153.1"/>
    </source>
</evidence>
<dbReference type="Proteomes" id="UP000051887">
    <property type="component" value="Unassembled WGS sequence"/>
</dbReference>
<organism evidence="13 15">
    <name type="scientific">Thalassovita autumnalis</name>
    <dbReference type="NCBI Taxonomy" id="2072972"/>
    <lineage>
        <taxon>Bacteria</taxon>
        <taxon>Pseudomonadati</taxon>
        <taxon>Pseudomonadota</taxon>
        <taxon>Alphaproteobacteria</taxon>
        <taxon>Rhodobacterales</taxon>
        <taxon>Roseobacteraceae</taxon>
        <taxon>Thalassovita</taxon>
    </lineage>
</organism>
<dbReference type="GO" id="GO:0006826">
    <property type="term" value="P:iron ion transport"/>
    <property type="evidence" value="ECO:0007669"/>
    <property type="project" value="UniProtKB-KW"/>
</dbReference>
<reference evidence="13 15" key="1">
    <citation type="submission" date="2015-09" db="EMBL/GenBank/DDBJ databases">
        <authorList>
            <consortium name="Swine Surveillance"/>
        </authorList>
    </citation>
    <scope>NUCLEOTIDE SEQUENCE [LARGE SCALE GENOMIC DNA]</scope>
    <source>
        <strain evidence="13 15">5120</strain>
    </source>
</reference>
<keyword evidence="9" id="KW-0406">Ion transport</keyword>
<dbReference type="CDD" id="cd03214">
    <property type="entry name" value="ABC_Iron-Siderophores_B12_Hemin"/>
    <property type="match status" value="1"/>
</dbReference>
<keyword evidence="8" id="KW-0408">Iron</keyword>
<evidence type="ECO:0000256" key="1">
    <source>
        <dbReference type="ARBA" id="ARBA00004202"/>
    </source>
</evidence>
<keyword evidence="4" id="KW-1003">Cell membrane</keyword>
<dbReference type="InterPro" id="IPR003593">
    <property type="entry name" value="AAA+_ATPase"/>
</dbReference>
<evidence type="ECO:0000256" key="7">
    <source>
        <dbReference type="ARBA" id="ARBA00022840"/>
    </source>
</evidence>
<feature type="domain" description="ABC transporter" evidence="11">
    <location>
        <begin position="2"/>
        <end position="236"/>
    </location>
</feature>
<dbReference type="EMBL" id="CYSC01000035">
    <property type="protein sequence ID" value="CUH73153.1"/>
    <property type="molecule type" value="Genomic_DNA"/>
</dbReference>
<dbReference type="GO" id="GO:0005524">
    <property type="term" value="F:ATP binding"/>
    <property type="evidence" value="ECO:0007669"/>
    <property type="project" value="UniProtKB-KW"/>
</dbReference>
<sequence>MIQISGLSHRYGATPILSDLSLTLPRGGVTALVGANGAGKSTLLSLIARLMPIQSGRIEVDGMEVGKTPTRDLARKLAILPQAAEVAPRLTVRELVGFGRYPHHRGRATAEDHQKVEEALVAFDLQDLADRPLEALSGGQRQRAHVAMTFAQDTDYVLLDEPLNNLDIAASRSLMKRLRALAHDHGRTVVTVLHDINYACAYADHMVTLTGGQLGPMGPPAEIVSKALLSQVFGTDAEVVKTDAGVLVQV</sequence>
<keyword evidence="6" id="KW-0547">Nucleotide-binding</keyword>
<accession>A0A0P1FW65</accession>
<dbReference type="Pfam" id="PF00005">
    <property type="entry name" value="ABC_tran"/>
    <property type="match status" value="1"/>
</dbReference>
<dbReference type="GO" id="GO:0016887">
    <property type="term" value="F:ATP hydrolysis activity"/>
    <property type="evidence" value="ECO:0007669"/>
    <property type="project" value="InterPro"/>
</dbReference>
<evidence type="ECO:0000256" key="6">
    <source>
        <dbReference type="ARBA" id="ARBA00022741"/>
    </source>
</evidence>
<evidence type="ECO:0000256" key="3">
    <source>
        <dbReference type="ARBA" id="ARBA00022448"/>
    </source>
</evidence>
<dbReference type="Gene3D" id="3.40.50.300">
    <property type="entry name" value="P-loop containing nucleotide triphosphate hydrolases"/>
    <property type="match status" value="1"/>
</dbReference>
<keyword evidence="10" id="KW-0472">Membrane</keyword>
<dbReference type="SMART" id="SM00382">
    <property type="entry name" value="AAA"/>
    <property type="match status" value="1"/>
</dbReference>
<evidence type="ECO:0000256" key="2">
    <source>
        <dbReference type="ARBA" id="ARBA00005417"/>
    </source>
</evidence>